<evidence type="ECO:0000256" key="5">
    <source>
        <dbReference type="SAM" id="Phobius"/>
    </source>
</evidence>
<keyword evidence="2" id="KW-0807">Transducer</keyword>
<keyword evidence="5" id="KW-0472">Membrane</keyword>
<proteinExistence type="predicted"/>
<dbReference type="OrthoDB" id="10668450at2759"/>
<keyword evidence="3" id="KW-0675">Receptor</keyword>
<feature type="transmembrane region" description="Helical" evidence="5">
    <location>
        <begin position="311"/>
        <end position="332"/>
    </location>
</feature>
<evidence type="ECO:0000313" key="7">
    <source>
        <dbReference type="Proteomes" id="UP000007241"/>
    </source>
</evidence>
<feature type="region of interest" description="Disordered" evidence="4">
    <location>
        <begin position="743"/>
        <end position="763"/>
    </location>
</feature>
<dbReference type="GO" id="GO:0004930">
    <property type="term" value="F:G protein-coupled receptor activity"/>
    <property type="evidence" value="ECO:0007669"/>
    <property type="project" value="UniProtKB-KW"/>
</dbReference>
<dbReference type="HOGENOM" id="CLU_347479_0_0_1"/>
<keyword evidence="2" id="KW-0297">G-protein coupled receptor</keyword>
<accession>F4P526</accession>
<name>F4P526_BATDJ</name>
<evidence type="ECO:0000256" key="4">
    <source>
        <dbReference type="SAM" id="MobiDB-lite"/>
    </source>
</evidence>
<feature type="transmembrane region" description="Helical" evidence="5">
    <location>
        <begin position="66"/>
        <end position="87"/>
    </location>
</feature>
<dbReference type="GO" id="GO:0016020">
    <property type="term" value="C:membrane"/>
    <property type="evidence" value="ECO:0007669"/>
    <property type="project" value="UniProtKB-SubCell"/>
</dbReference>
<gene>
    <name evidence="6" type="ORF">BATDEDRAFT_89460</name>
</gene>
<dbReference type="RefSeq" id="XP_006679685.1">
    <property type="nucleotide sequence ID" value="XM_006679622.1"/>
</dbReference>
<dbReference type="Gene3D" id="1.20.1070.10">
    <property type="entry name" value="Rhodopsin 7-helix transmembrane proteins"/>
    <property type="match status" value="1"/>
</dbReference>
<keyword evidence="5" id="KW-0812">Transmembrane</keyword>
<dbReference type="InterPro" id="IPR050125">
    <property type="entry name" value="GPCR_opsins"/>
</dbReference>
<feature type="transmembrane region" description="Helical" evidence="5">
    <location>
        <begin position="31"/>
        <end position="54"/>
    </location>
</feature>
<evidence type="ECO:0008006" key="8">
    <source>
        <dbReference type="Google" id="ProtNLM"/>
    </source>
</evidence>
<feature type="region of interest" description="Disordered" evidence="4">
    <location>
        <begin position="1"/>
        <end position="23"/>
    </location>
</feature>
<evidence type="ECO:0000256" key="3">
    <source>
        <dbReference type="ARBA" id="ARBA00023170"/>
    </source>
</evidence>
<keyword evidence="7" id="KW-1185">Reference proteome</keyword>
<sequence>MATNETKAAAGLKSPTADIPPSASTYSSSTALALEGIGIVSVVICIYILSLLIYRKPAADQVLDMGLIIVNLAFSITLIIASCLSILTRASTIDSPITIITTVAILLVIYSTSLTVVLNAWSLWQINVKGKQKITYFQAYIKLFSIWAISLLLALTSVLTGSLQYNSTGLITRAYSDPTSSLALRVISEIVNVLDLVIVIPPPLVAVYCYGSMYLHLREQSIWIKRMVQIQRKEEGRLIQESQRQKPAASKSGAQTTLKGSFSNFETQPSIPARAYIPKQSQNSVKKRSTISATSRLGDYKTALRNSAGRGCAIFILYIVFIVPLVIKNSIWRTKASPSDTLTMVTYILFAFSGIVTPLIFAFLDRRIRYGFEMNGNEEQLPTSIGREDTFRQRLRGKGTEYEYENGADFQTVFGKTDAKVAASTFSNGDRTKAFSKRRSKNPFENNETVKGVIVLDPTLAFSTRSLHSAPSDLTLESEETYMPKDTKSFLTSKTRPAIERAVQSIHTGMIGSDDEDTVLSLSRDQTQREPVQSGIAKNTGFKSKWNPYEPTQKNLNDGFSSNPTLLNGRRVFTENMSKTMPPPTLQQTSIQSRTFQQYPTPQQIKTQPPKIYNVPPMTSKYTLAQNKPRLYDITKSTNRVENGNKYIYDPQIQNTNIPVRGKPSAKSNRKASYIRGLNVQDSRTVPDRSIARPTTMYLSIPDENGRNAPEPILSESDQSPSIIYGSDRLAPDPYVRANDANAIDKTRPNPAPRGWNLPDPKIYGEPMPNQYGLDRPMYDFGDASAPAPSVYEIRRSMLFVKDNRSSGKSYN</sequence>
<dbReference type="SUPFAM" id="SSF81321">
    <property type="entry name" value="Family A G protein-coupled receptor-like"/>
    <property type="match status" value="1"/>
</dbReference>
<organism evidence="6 7">
    <name type="scientific">Batrachochytrium dendrobatidis (strain JAM81 / FGSC 10211)</name>
    <name type="common">Frog chytrid fungus</name>
    <dbReference type="NCBI Taxonomy" id="684364"/>
    <lineage>
        <taxon>Eukaryota</taxon>
        <taxon>Fungi</taxon>
        <taxon>Fungi incertae sedis</taxon>
        <taxon>Chytridiomycota</taxon>
        <taxon>Chytridiomycota incertae sedis</taxon>
        <taxon>Chytridiomycetes</taxon>
        <taxon>Rhizophydiales</taxon>
        <taxon>Rhizophydiales incertae sedis</taxon>
        <taxon>Batrachochytrium</taxon>
    </lineage>
</organism>
<evidence type="ECO:0000313" key="6">
    <source>
        <dbReference type="EMBL" id="EGF79809.1"/>
    </source>
</evidence>
<dbReference type="Proteomes" id="UP000007241">
    <property type="component" value="Unassembled WGS sequence"/>
</dbReference>
<comment type="subcellular location">
    <subcellularLocation>
        <location evidence="1">Membrane</location>
        <topology evidence="1">Multi-pass membrane protein</topology>
    </subcellularLocation>
</comment>
<reference evidence="6 7" key="1">
    <citation type="submission" date="2009-12" db="EMBL/GenBank/DDBJ databases">
        <title>The draft genome of Batrachochytrium dendrobatidis.</title>
        <authorList>
            <consortium name="US DOE Joint Genome Institute (JGI-PGF)"/>
            <person name="Kuo A."/>
            <person name="Salamov A."/>
            <person name="Schmutz J."/>
            <person name="Lucas S."/>
            <person name="Pitluck S."/>
            <person name="Rosenblum E."/>
            <person name="Stajich J."/>
            <person name="Eisen M."/>
            <person name="Grigoriev I.V."/>
        </authorList>
    </citation>
    <scope>NUCLEOTIDE SEQUENCE [LARGE SCALE GENOMIC DNA]</scope>
    <source>
        <strain evidence="7">JAM81 / FGSC 10211</strain>
    </source>
</reference>
<feature type="transmembrane region" description="Helical" evidence="5">
    <location>
        <begin position="196"/>
        <end position="217"/>
    </location>
</feature>
<dbReference type="GeneID" id="18243502"/>
<dbReference type="InParanoid" id="F4P526"/>
<evidence type="ECO:0000256" key="1">
    <source>
        <dbReference type="ARBA" id="ARBA00004141"/>
    </source>
</evidence>
<dbReference type="PANTHER" id="PTHR24240">
    <property type="entry name" value="OPSIN"/>
    <property type="match status" value="1"/>
</dbReference>
<protein>
    <recommendedName>
        <fullName evidence="8">G-protein coupled receptors family 1 profile domain-containing protein</fullName>
    </recommendedName>
</protein>
<keyword evidence="5" id="KW-1133">Transmembrane helix</keyword>
<dbReference type="AlphaFoldDB" id="F4P526"/>
<feature type="transmembrane region" description="Helical" evidence="5">
    <location>
        <begin position="99"/>
        <end position="124"/>
    </location>
</feature>
<feature type="transmembrane region" description="Helical" evidence="5">
    <location>
        <begin position="144"/>
        <end position="165"/>
    </location>
</feature>
<dbReference type="EMBL" id="GL882885">
    <property type="protein sequence ID" value="EGF79809.1"/>
    <property type="molecule type" value="Genomic_DNA"/>
</dbReference>
<feature type="transmembrane region" description="Helical" evidence="5">
    <location>
        <begin position="344"/>
        <end position="364"/>
    </location>
</feature>
<evidence type="ECO:0000256" key="2">
    <source>
        <dbReference type="ARBA" id="ARBA00023040"/>
    </source>
</evidence>